<evidence type="ECO:0000256" key="2">
    <source>
        <dbReference type="ARBA" id="ARBA00022723"/>
    </source>
</evidence>
<dbReference type="PANTHER" id="PTHR10869">
    <property type="entry name" value="PROLYL 4-HYDROXYLASE ALPHA SUBUNIT"/>
    <property type="match status" value="1"/>
</dbReference>
<keyword evidence="3" id="KW-0223">Dioxygenase</keyword>
<keyword evidence="5" id="KW-0408">Iron</keyword>
<evidence type="ECO:0000259" key="6">
    <source>
        <dbReference type="SMART" id="SM00702"/>
    </source>
</evidence>
<sequence length="198" mass="23137">MEFIYERENFIPSEICAQIIDKFEKADNKRAGTTTKGFEPNYKKSTEIRLYGNGHWDDELNYFHEVLEHAKNEYRMYIKPHDRNELLDTVLRDSHIYPPQIQRTLPGEFYHWHSDANIPTSFKTFTYILYLNDVDEEHDGATEFSCGKCVQPKTGKLVIFPSTFTYLHRGQELKGGVKYIATNGYTCLPPEVLASLKR</sequence>
<dbReference type="SMART" id="SM00702">
    <property type="entry name" value="P4Hc"/>
    <property type="match status" value="1"/>
</dbReference>
<evidence type="ECO:0000256" key="4">
    <source>
        <dbReference type="ARBA" id="ARBA00023002"/>
    </source>
</evidence>
<protein>
    <recommendedName>
        <fullName evidence="6">Prolyl 4-hydroxylase alpha subunit domain-containing protein</fullName>
    </recommendedName>
</protein>
<dbReference type="GO" id="GO:0005506">
    <property type="term" value="F:iron ion binding"/>
    <property type="evidence" value="ECO:0007669"/>
    <property type="project" value="InterPro"/>
</dbReference>
<dbReference type="GO" id="GO:0016705">
    <property type="term" value="F:oxidoreductase activity, acting on paired donors, with incorporation or reduction of molecular oxygen"/>
    <property type="evidence" value="ECO:0007669"/>
    <property type="project" value="InterPro"/>
</dbReference>
<name>A0AAU7YQQ5_9PHYC</name>
<feature type="domain" description="Prolyl 4-hydroxylase alpha subunit" evidence="6">
    <location>
        <begin position="2"/>
        <end position="186"/>
    </location>
</feature>
<dbReference type="InterPro" id="IPR006620">
    <property type="entry name" value="Pro_4_hyd_alph"/>
</dbReference>
<evidence type="ECO:0000256" key="5">
    <source>
        <dbReference type="ARBA" id="ARBA00023004"/>
    </source>
</evidence>
<organism evidence="7">
    <name type="scientific">Micromonas commoda virus</name>
    <dbReference type="NCBI Taxonomy" id="3057169"/>
    <lineage>
        <taxon>Viruses</taxon>
        <taxon>Varidnaviria</taxon>
        <taxon>Bamfordvirae</taxon>
        <taxon>Nucleocytoviricota</taxon>
        <taxon>Megaviricetes</taxon>
        <taxon>Algavirales</taxon>
        <taxon>Phycodnaviridae</taxon>
    </lineage>
</organism>
<dbReference type="Gene3D" id="2.60.120.620">
    <property type="entry name" value="q2cbj1_9rhob like domain"/>
    <property type="match status" value="1"/>
</dbReference>
<evidence type="ECO:0000256" key="3">
    <source>
        <dbReference type="ARBA" id="ARBA00022964"/>
    </source>
</evidence>
<dbReference type="InterPro" id="IPR045054">
    <property type="entry name" value="P4HA-like"/>
</dbReference>
<dbReference type="Pfam" id="PF13640">
    <property type="entry name" value="2OG-FeII_Oxy_3"/>
    <property type="match status" value="1"/>
</dbReference>
<dbReference type="PANTHER" id="PTHR10869:SF246">
    <property type="entry name" value="TRANSMEMBRANE PROLYL 4-HYDROXYLASE"/>
    <property type="match status" value="1"/>
</dbReference>
<keyword evidence="4" id="KW-0560">Oxidoreductase</keyword>
<evidence type="ECO:0000313" key="7">
    <source>
        <dbReference type="EMBL" id="XCA47317.1"/>
    </source>
</evidence>
<dbReference type="GO" id="GO:0051213">
    <property type="term" value="F:dioxygenase activity"/>
    <property type="evidence" value="ECO:0007669"/>
    <property type="project" value="UniProtKB-KW"/>
</dbReference>
<accession>A0AAU7YQQ5</accession>
<proteinExistence type="predicted"/>
<reference evidence="7" key="1">
    <citation type="submission" date="2024-06" db="EMBL/GenBank/DDBJ databases">
        <title>Evidence of context-dependent and transient costs of resisting viral infection in isolates of the marine microalga Micromonas sp. (class Mamiellophyceae).</title>
        <authorList>
            <person name="Bedi de Silva A."/>
            <person name="Schvarcz C.R."/>
            <person name="Steward G.R."/>
            <person name="Edwards K.F."/>
        </authorList>
    </citation>
    <scope>NUCLEOTIDE SEQUENCE</scope>
    <source>
        <strain evidence="7">McV-KB2</strain>
    </source>
</reference>
<comment type="cofactor">
    <cofactor evidence="1">
        <name>L-ascorbate</name>
        <dbReference type="ChEBI" id="CHEBI:38290"/>
    </cofactor>
</comment>
<dbReference type="InterPro" id="IPR044862">
    <property type="entry name" value="Pro_4_hyd_alph_FE2OG_OXY"/>
</dbReference>
<dbReference type="EMBL" id="PP911589">
    <property type="protein sequence ID" value="XCA47317.1"/>
    <property type="molecule type" value="Genomic_DNA"/>
</dbReference>
<evidence type="ECO:0000256" key="1">
    <source>
        <dbReference type="ARBA" id="ARBA00001961"/>
    </source>
</evidence>
<keyword evidence="2" id="KW-0479">Metal-binding</keyword>
<dbReference type="GO" id="GO:0031418">
    <property type="term" value="F:L-ascorbic acid binding"/>
    <property type="evidence" value="ECO:0007669"/>
    <property type="project" value="InterPro"/>
</dbReference>